<evidence type="ECO:0000313" key="2">
    <source>
        <dbReference type="Proteomes" id="UP001526426"/>
    </source>
</evidence>
<accession>A0ABT3L897</accession>
<keyword evidence="2" id="KW-1185">Reference proteome</keyword>
<comment type="caution">
    <text evidence="1">The sequence shown here is derived from an EMBL/GenBank/DDBJ whole genome shotgun (WGS) entry which is preliminary data.</text>
</comment>
<evidence type="ECO:0000313" key="1">
    <source>
        <dbReference type="EMBL" id="MCW6037392.1"/>
    </source>
</evidence>
<organism evidence="1 2">
    <name type="scientific">Spirulina subsalsa FACHB-351</name>
    <dbReference type="NCBI Taxonomy" id="234711"/>
    <lineage>
        <taxon>Bacteria</taxon>
        <taxon>Bacillati</taxon>
        <taxon>Cyanobacteriota</taxon>
        <taxon>Cyanophyceae</taxon>
        <taxon>Spirulinales</taxon>
        <taxon>Spirulinaceae</taxon>
        <taxon>Spirulina</taxon>
    </lineage>
</organism>
<proteinExistence type="predicted"/>
<gene>
    <name evidence="1" type="ORF">K4A83_14080</name>
</gene>
<dbReference type="EMBL" id="JAIHOM010000069">
    <property type="protein sequence ID" value="MCW6037392.1"/>
    <property type="molecule type" value="Genomic_DNA"/>
</dbReference>
<dbReference type="Proteomes" id="UP001526426">
    <property type="component" value="Unassembled WGS sequence"/>
</dbReference>
<name>A0ABT3L897_9CYAN</name>
<reference evidence="1 2" key="1">
    <citation type="submission" date="2021-08" db="EMBL/GenBank/DDBJ databases">
        <title>Draft genome sequence of Spirulina subsalsa with high tolerance to salinity and hype-accumulation of phycocyanin.</title>
        <authorList>
            <person name="Pei H."/>
            <person name="Jiang L."/>
        </authorList>
    </citation>
    <scope>NUCLEOTIDE SEQUENCE [LARGE SCALE GENOMIC DNA]</scope>
    <source>
        <strain evidence="1 2">FACHB-351</strain>
    </source>
</reference>
<protein>
    <submittedName>
        <fullName evidence="1">Uncharacterized protein</fullName>
    </submittedName>
</protein>
<sequence>MDILIRMEQAEINLLGRSLRRIDQKLLTTEGDPHRVRIWYQGGEPYFDLFIELQRETIEWFQMTLRGRSISWQRQDQVWQTGITNELRTDDVMFYPASKTIESDRQTNPDFFALAEAILTTRKGEPLFDQLLEIFRGHYSPSPLKNIS</sequence>